<proteinExistence type="predicted"/>
<protein>
    <submittedName>
        <fullName evidence="1">Uncharacterized protein</fullName>
    </submittedName>
</protein>
<dbReference type="EMBL" id="JAGPXE010000010">
    <property type="protein sequence ID" value="MBQ0926681.1"/>
    <property type="molecule type" value="Genomic_DNA"/>
</dbReference>
<gene>
    <name evidence="1" type="ORF">KBO27_22260</name>
</gene>
<comment type="caution">
    <text evidence="1">The sequence shown here is derived from an EMBL/GenBank/DDBJ whole genome shotgun (WGS) entry which is preliminary data.</text>
</comment>
<dbReference type="RefSeq" id="WP_210971828.1">
    <property type="nucleotide sequence ID" value="NZ_JAGPXE010000010.1"/>
</dbReference>
<name>A0ABS5DK74_9PSEU</name>
<evidence type="ECO:0000313" key="1">
    <source>
        <dbReference type="EMBL" id="MBQ0926681.1"/>
    </source>
</evidence>
<sequence length="65" mass="7655">MPDDWWTAGGYDTEDGRIEYDWNQRYWRAVLPDSSSVVFPTEAQAVAYLKEHGPIVVRSFLRYRS</sequence>
<dbReference type="Proteomes" id="UP000674084">
    <property type="component" value="Unassembled WGS sequence"/>
</dbReference>
<reference evidence="1 2" key="1">
    <citation type="submission" date="2021-04" db="EMBL/GenBank/DDBJ databases">
        <title>Whole-genome sequencing of Saccharopolyspora endophytica KCTC 19397.</title>
        <authorList>
            <person name="Ay H."/>
            <person name="Saygin H."/>
            <person name="Sahin N."/>
        </authorList>
    </citation>
    <scope>NUCLEOTIDE SEQUENCE [LARGE SCALE GENOMIC DNA]</scope>
    <source>
        <strain evidence="1 2">KCTC 19397</strain>
    </source>
</reference>
<organism evidence="1 2">
    <name type="scientific">Saccharopolyspora endophytica</name>
    <dbReference type="NCBI Taxonomy" id="543886"/>
    <lineage>
        <taxon>Bacteria</taxon>
        <taxon>Bacillati</taxon>
        <taxon>Actinomycetota</taxon>
        <taxon>Actinomycetes</taxon>
        <taxon>Pseudonocardiales</taxon>
        <taxon>Pseudonocardiaceae</taxon>
        <taxon>Saccharopolyspora</taxon>
    </lineage>
</organism>
<accession>A0ABS5DK74</accession>
<evidence type="ECO:0000313" key="2">
    <source>
        <dbReference type="Proteomes" id="UP000674084"/>
    </source>
</evidence>
<keyword evidence="2" id="KW-1185">Reference proteome</keyword>